<evidence type="ECO:0000313" key="2">
    <source>
        <dbReference type="Proteomes" id="UP001287286"/>
    </source>
</evidence>
<organism evidence="1 2">
    <name type="scientific">Purpureocillium lilacinum</name>
    <name type="common">Paecilomyces lilacinus</name>
    <dbReference type="NCBI Taxonomy" id="33203"/>
    <lineage>
        <taxon>Eukaryota</taxon>
        <taxon>Fungi</taxon>
        <taxon>Dikarya</taxon>
        <taxon>Ascomycota</taxon>
        <taxon>Pezizomycotina</taxon>
        <taxon>Sordariomycetes</taxon>
        <taxon>Hypocreomycetidae</taxon>
        <taxon>Hypocreales</taxon>
        <taxon>Ophiocordycipitaceae</taxon>
        <taxon>Purpureocillium</taxon>
    </lineage>
</organism>
<dbReference type="Proteomes" id="UP001287286">
    <property type="component" value="Unassembled WGS sequence"/>
</dbReference>
<comment type="caution">
    <text evidence="1">The sequence shown here is derived from an EMBL/GenBank/DDBJ whole genome shotgun (WGS) entry which is preliminary data.</text>
</comment>
<name>A0ABR0BDD6_PURLI</name>
<sequence>MQHPSFGALVTQNSTIRPRSKSALPGIEVSQMKWNMQVMQVHAKPKKRGRRQSWMSISPFPAFDAHSNGARLSQQCYPIFCLFPGCNVQCNLSGVAMLLLTTTRYSIPRVTQFAARSRSKLRSIALGGLILRAMRFSTTHKQPKLRSTTTRELVMNSFATTQNCHALVPSNDQHVFATTYVESMERRSRNDVETRSYAAQDTFDAIPALGKPPLARMENHVVAVSVRKLTRANRTEALD</sequence>
<proteinExistence type="predicted"/>
<dbReference type="EMBL" id="JAWRVI010000288">
    <property type="protein sequence ID" value="KAK4068686.1"/>
    <property type="molecule type" value="Genomic_DNA"/>
</dbReference>
<keyword evidence="2" id="KW-1185">Reference proteome</keyword>
<reference evidence="1 2" key="1">
    <citation type="journal article" date="2024" name="Microbiol. Resour. Announc.">
        <title>Genome annotations for the ascomycete fungi Trichoderma harzianum, Trichoderma aggressivum, and Purpureocillium lilacinum.</title>
        <authorList>
            <person name="Beijen E.P.W."/>
            <person name="Ohm R.A."/>
        </authorList>
    </citation>
    <scope>NUCLEOTIDE SEQUENCE [LARGE SCALE GENOMIC DNA]</scope>
    <source>
        <strain evidence="1 2">CBS 150709</strain>
    </source>
</reference>
<protein>
    <submittedName>
        <fullName evidence="1">Uncharacterized protein</fullName>
    </submittedName>
</protein>
<accession>A0ABR0BDD6</accession>
<evidence type="ECO:0000313" key="1">
    <source>
        <dbReference type="EMBL" id="KAK4068686.1"/>
    </source>
</evidence>
<gene>
    <name evidence="1" type="ORF">Purlil1_13725</name>
</gene>